<dbReference type="PANTHER" id="PTHR43394:SF27">
    <property type="entry name" value="ATP-DEPENDENT TRANSLOCASE ABCB1-LIKE"/>
    <property type="match status" value="1"/>
</dbReference>
<keyword evidence="2" id="KW-0812">Transmembrane</keyword>
<name>A0A812RJ42_9DINO</name>
<dbReference type="GO" id="GO:0005743">
    <property type="term" value="C:mitochondrial inner membrane"/>
    <property type="evidence" value="ECO:0007669"/>
    <property type="project" value="TreeGrafter"/>
</dbReference>
<accession>A0A812RJ42</accession>
<dbReference type="OrthoDB" id="6500128at2759"/>
<dbReference type="EMBL" id="CAJNJA010019152">
    <property type="protein sequence ID" value="CAE7439846.1"/>
    <property type="molecule type" value="Genomic_DNA"/>
</dbReference>
<feature type="domain" description="ABC transporter" evidence="5">
    <location>
        <begin position="79"/>
        <end position="179"/>
    </location>
</feature>
<dbReference type="Gene3D" id="1.20.1560.10">
    <property type="entry name" value="ABC transporter type 1, transmembrane domain"/>
    <property type="match status" value="1"/>
</dbReference>
<dbReference type="Gene3D" id="3.40.50.300">
    <property type="entry name" value="P-loop containing nucleotide triphosphate hydrolases"/>
    <property type="match status" value="1"/>
</dbReference>
<dbReference type="Proteomes" id="UP000601435">
    <property type="component" value="Unassembled WGS sequence"/>
</dbReference>
<keyword evidence="7" id="KW-1185">Reference proteome</keyword>
<keyword evidence="4" id="KW-0472">Membrane</keyword>
<keyword evidence="3" id="KW-1133">Transmembrane helix</keyword>
<dbReference type="GO" id="GO:0090374">
    <property type="term" value="P:oligopeptide export from mitochondrion"/>
    <property type="evidence" value="ECO:0007669"/>
    <property type="project" value="TreeGrafter"/>
</dbReference>
<dbReference type="InterPro" id="IPR039421">
    <property type="entry name" value="Type_1_exporter"/>
</dbReference>
<comment type="subcellular location">
    <subcellularLocation>
        <location evidence="1">Membrane</location>
        <topology evidence="1">Multi-pass membrane protein</topology>
    </subcellularLocation>
</comment>
<evidence type="ECO:0000256" key="4">
    <source>
        <dbReference type="ARBA" id="ARBA00023136"/>
    </source>
</evidence>
<evidence type="ECO:0000313" key="6">
    <source>
        <dbReference type="EMBL" id="CAE7439846.1"/>
    </source>
</evidence>
<dbReference type="AlphaFoldDB" id="A0A812RJ42"/>
<feature type="non-terminal residue" evidence="6">
    <location>
        <position position="226"/>
    </location>
</feature>
<evidence type="ECO:0000256" key="3">
    <source>
        <dbReference type="ARBA" id="ARBA00022989"/>
    </source>
</evidence>
<dbReference type="InterPro" id="IPR027417">
    <property type="entry name" value="P-loop_NTPase"/>
</dbReference>
<evidence type="ECO:0000259" key="5">
    <source>
        <dbReference type="Pfam" id="PF00005"/>
    </source>
</evidence>
<protein>
    <submittedName>
        <fullName evidence="6">ABCB1 protein</fullName>
    </submittedName>
</protein>
<gene>
    <name evidence="6" type="primary">ABCB1</name>
    <name evidence="6" type="ORF">SNEC2469_LOCUS12096</name>
</gene>
<dbReference type="Pfam" id="PF00005">
    <property type="entry name" value="ABC_tran"/>
    <property type="match status" value="1"/>
</dbReference>
<evidence type="ECO:0000256" key="2">
    <source>
        <dbReference type="ARBA" id="ARBA00022692"/>
    </source>
</evidence>
<comment type="caution">
    <text evidence="6">The sequence shown here is derived from an EMBL/GenBank/DDBJ whole genome shotgun (WGS) entry which is preliminary data.</text>
</comment>
<dbReference type="SUPFAM" id="SSF52540">
    <property type="entry name" value="P-loop containing nucleoside triphosphate hydrolases"/>
    <property type="match status" value="1"/>
</dbReference>
<dbReference type="GO" id="GO:0015421">
    <property type="term" value="F:ABC-type oligopeptide transporter activity"/>
    <property type="evidence" value="ECO:0007669"/>
    <property type="project" value="TreeGrafter"/>
</dbReference>
<reference evidence="6" key="1">
    <citation type="submission" date="2021-02" db="EMBL/GenBank/DDBJ databases">
        <authorList>
            <person name="Dougan E. K."/>
            <person name="Rhodes N."/>
            <person name="Thang M."/>
            <person name="Chan C."/>
        </authorList>
    </citation>
    <scope>NUCLEOTIDE SEQUENCE</scope>
</reference>
<dbReference type="PANTHER" id="PTHR43394">
    <property type="entry name" value="ATP-DEPENDENT PERMEASE MDL1, MITOCHONDRIAL"/>
    <property type="match status" value="1"/>
</dbReference>
<dbReference type="GO" id="GO:0005524">
    <property type="term" value="F:ATP binding"/>
    <property type="evidence" value="ECO:0007669"/>
    <property type="project" value="InterPro"/>
</dbReference>
<organism evidence="6 7">
    <name type="scientific">Symbiodinium necroappetens</name>
    <dbReference type="NCBI Taxonomy" id="1628268"/>
    <lineage>
        <taxon>Eukaryota</taxon>
        <taxon>Sar</taxon>
        <taxon>Alveolata</taxon>
        <taxon>Dinophyceae</taxon>
        <taxon>Suessiales</taxon>
        <taxon>Symbiodiniaceae</taxon>
        <taxon>Symbiodinium</taxon>
    </lineage>
</organism>
<dbReference type="GO" id="GO:0016887">
    <property type="term" value="F:ATP hydrolysis activity"/>
    <property type="evidence" value="ECO:0007669"/>
    <property type="project" value="InterPro"/>
</dbReference>
<evidence type="ECO:0000256" key="1">
    <source>
        <dbReference type="ARBA" id="ARBA00004141"/>
    </source>
</evidence>
<evidence type="ECO:0000313" key="7">
    <source>
        <dbReference type="Proteomes" id="UP000601435"/>
    </source>
</evidence>
<dbReference type="InterPro" id="IPR036640">
    <property type="entry name" value="ABC1_TM_sf"/>
</dbReference>
<dbReference type="InterPro" id="IPR003439">
    <property type="entry name" value="ABC_transporter-like_ATP-bd"/>
</dbReference>
<feature type="non-terminal residue" evidence="6">
    <location>
        <position position="1"/>
    </location>
</feature>
<proteinExistence type="predicted"/>
<sequence length="226" mass="25099">TIFFCIFIGSFFMGQIDPSIKAIGSAQMAAYRFFKVHDNKPAIQRRDADERKEVSSIETFAFEQVHFSYPARPTVTVLGGVTLTINRGQKVAFVGESGSGKSTIMALLERFYDPSSGVVYVNGWDMRTFKINALRKCIGYVGQEPVLFSQSIRANIMQGNPEATKEQFQQACADAQLTFVDSLPDKYNTFVGAGLLTPLCICCLGWRVGAREHHDKVTSHYDLIAS</sequence>